<feature type="domain" description="Major facilitator superfamily (MFS) profile" evidence="8">
    <location>
        <begin position="8"/>
        <end position="386"/>
    </location>
</feature>
<feature type="transmembrane region" description="Helical" evidence="7">
    <location>
        <begin position="162"/>
        <end position="183"/>
    </location>
</feature>
<feature type="transmembrane region" description="Helical" evidence="7">
    <location>
        <begin position="296"/>
        <end position="319"/>
    </location>
</feature>
<evidence type="ECO:0000256" key="5">
    <source>
        <dbReference type="ARBA" id="ARBA00022989"/>
    </source>
</evidence>
<name>A0A4Y8LBT9_9BACL</name>
<evidence type="ECO:0000313" key="9">
    <source>
        <dbReference type="EMBL" id="TFD99624.1"/>
    </source>
</evidence>
<dbReference type="InterPro" id="IPR047200">
    <property type="entry name" value="MFS_YcaD-like"/>
</dbReference>
<dbReference type="PANTHER" id="PTHR23521">
    <property type="entry name" value="TRANSPORTER MFS SUPERFAMILY"/>
    <property type="match status" value="1"/>
</dbReference>
<dbReference type="Gene3D" id="1.20.1250.20">
    <property type="entry name" value="MFS general substrate transporter like domains"/>
    <property type="match status" value="1"/>
</dbReference>
<gene>
    <name evidence="9" type="ORF">E2626_14010</name>
</gene>
<dbReference type="GO" id="GO:0005886">
    <property type="term" value="C:plasma membrane"/>
    <property type="evidence" value="ECO:0007669"/>
    <property type="project" value="UniProtKB-SubCell"/>
</dbReference>
<evidence type="ECO:0000256" key="7">
    <source>
        <dbReference type="SAM" id="Phobius"/>
    </source>
</evidence>
<dbReference type="GO" id="GO:0022857">
    <property type="term" value="F:transmembrane transporter activity"/>
    <property type="evidence" value="ECO:0007669"/>
    <property type="project" value="InterPro"/>
</dbReference>
<dbReference type="Proteomes" id="UP000297776">
    <property type="component" value="Unassembled WGS sequence"/>
</dbReference>
<keyword evidence="2" id="KW-0813">Transport</keyword>
<protein>
    <submittedName>
        <fullName evidence="9">MFS transporter</fullName>
    </submittedName>
</protein>
<feature type="transmembrane region" description="Helical" evidence="7">
    <location>
        <begin position="69"/>
        <end position="89"/>
    </location>
</feature>
<feature type="transmembrane region" description="Helical" evidence="7">
    <location>
        <begin position="204"/>
        <end position="221"/>
    </location>
</feature>
<feature type="transmembrane region" description="Helical" evidence="7">
    <location>
        <begin position="241"/>
        <end position="261"/>
    </location>
</feature>
<accession>A0A4Y8LBT9</accession>
<sequence length="391" mass="42523">MGVSTRTRFWILVCIVAISGFSQGMLLPLIAIIFEQQGVSSAMNGFHATGIYIGILIASPLMEAPLRRFGYKPMIIAGGLVVGLSLLAFPLWQSFWFWFVLRLLIGIGDNILHFSTQTWITSFSESHRRGRNIAVYGLFFSLGFAIGPAMSSLVAISPTLPFIVSGILTFITWGFVFLLRNEFPDHGGGESTSFFGTMKRFSQVWKYAWVAFLPPLSYGFLEASLHGNFPIYALRSGIETNAIAFILPAFSIGAIVFQLPLGMLSDKYGRHRILMSALFAGAICFIWAGSAGSSPLWLTAAFFTAGMATGSTFSLGISYMTDLLPKHLLPAGNIMCGVAFSLGSIGGPAIGGLIIEFFTEGFFYFISFLLVTIGLCLVAFSLKKKRVSVTS</sequence>
<comment type="subcellular location">
    <subcellularLocation>
        <location evidence="1">Cell membrane</location>
        <topology evidence="1">Multi-pass membrane protein</topology>
    </subcellularLocation>
</comment>
<proteinExistence type="predicted"/>
<feature type="transmembrane region" description="Helical" evidence="7">
    <location>
        <begin position="9"/>
        <end position="34"/>
    </location>
</feature>
<evidence type="ECO:0000256" key="4">
    <source>
        <dbReference type="ARBA" id="ARBA00022692"/>
    </source>
</evidence>
<feature type="transmembrane region" description="Helical" evidence="7">
    <location>
        <begin position="95"/>
        <end position="112"/>
    </location>
</feature>
<dbReference type="Pfam" id="PF07690">
    <property type="entry name" value="MFS_1"/>
    <property type="match status" value="1"/>
</dbReference>
<keyword evidence="5 7" id="KW-1133">Transmembrane helix</keyword>
<evidence type="ECO:0000256" key="6">
    <source>
        <dbReference type="ARBA" id="ARBA00023136"/>
    </source>
</evidence>
<keyword evidence="3" id="KW-1003">Cell membrane</keyword>
<feature type="transmembrane region" description="Helical" evidence="7">
    <location>
        <begin position="133"/>
        <end position="156"/>
    </location>
</feature>
<comment type="caution">
    <text evidence="9">The sequence shown here is derived from an EMBL/GenBank/DDBJ whole genome shotgun (WGS) entry which is preliminary data.</text>
</comment>
<evidence type="ECO:0000256" key="2">
    <source>
        <dbReference type="ARBA" id="ARBA00022448"/>
    </source>
</evidence>
<keyword evidence="4 7" id="KW-0812">Transmembrane</keyword>
<evidence type="ECO:0000256" key="1">
    <source>
        <dbReference type="ARBA" id="ARBA00004651"/>
    </source>
</evidence>
<feature type="transmembrane region" description="Helical" evidence="7">
    <location>
        <begin position="273"/>
        <end position="290"/>
    </location>
</feature>
<dbReference type="CDD" id="cd17477">
    <property type="entry name" value="MFS_YcaD_like"/>
    <property type="match status" value="1"/>
</dbReference>
<organism evidence="9 10">
    <name type="scientific">Jeotgalibacillus salarius</name>
    <dbReference type="NCBI Taxonomy" id="546023"/>
    <lineage>
        <taxon>Bacteria</taxon>
        <taxon>Bacillati</taxon>
        <taxon>Bacillota</taxon>
        <taxon>Bacilli</taxon>
        <taxon>Bacillales</taxon>
        <taxon>Caryophanaceae</taxon>
        <taxon>Jeotgalibacillus</taxon>
    </lineage>
</organism>
<dbReference type="EMBL" id="SORX01000009">
    <property type="protein sequence ID" value="TFD99624.1"/>
    <property type="molecule type" value="Genomic_DNA"/>
</dbReference>
<feature type="transmembrane region" description="Helical" evidence="7">
    <location>
        <begin position="331"/>
        <end position="355"/>
    </location>
</feature>
<dbReference type="PANTHER" id="PTHR23521:SF2">
    <property type="entry name" value="TRANSPORTER MFS SUPERFAMILY"/>
    <property type="match status" value="1"/>
</dbReference>
<dbReference type="Gene3D" id="1.20.1720.10">
    <property type="entry name" value="Multidrug resistance protein D"/>
    <property type="match status" value="1"/>
</dbReference>
<evidence type="ECO:0000313" key="10">
    <source>
        <dbReference type="Proteomes" id="UP000297776"/>
    </source>
</evidence>
<evidence type="ECO:0000256" key="3">
    <source>
        <dbReference type="ARBA" id="ARBA00022475"/>
    </source>
</evidence>
<reference evidence="9 10" key="1">
    <citation type="submission" date="2019-03" db="EMBL/GenBank/DDBJ databases">
        <authorList>
            <person name="Yang Y."/>
        </authorList>
    </citation>
    <scope>NUCLEOTIDE SEQUENCE [LARGE SCALE GENOMIC DNA]</scope>
    <source>
        <strain evidence="9 10">ASL-1</strain>
    </source>
</reference>
<keyword evidence="6 7" id="KW-0472">Membrane</keyword>
<dbReference type="InterPro" id="IPR011701">
    <property type="entry name" value="MFS"/>
</dbReference>
<dbReference type="PROSITE" id="PS50850">
    <property type="entry name" value="MFS"/>
    <property type="match status" value="1"/>
</dbReference>
<feature type="transmembrane region" description="Helical" evidence="7">
    <location>
        <begin position="46"/>
        <end position="62"/>
    </location>
</feature>
<keyword evidence="10" id="KW-1185">Reference proteome</keyword>
<feature type="transmembrane region" description="Helical" evidence="7">
    <location>
        <begin position="361"/>
        <end position="382"/>
    </location>
</feature>
<dbReference type="SUPFAM" id="SSF103473">
    <property type="entry name" value="MFS general substrate transporter"/>
    <property type="match status" value="1"/>
</dbReference>
<evidence type="ECO:0000259" key="8">
    <source>
        <dbReference type="PROSITE" id="PS50850"/>
    </source>
</evidence>
<dbReference type="RefSeq" id="WP_134382411.1">
    <property type="nucleotide sequence ID" value="NZ_SORX01000009.1"/>
</dbReference>
<dbReference type="OrthoDB" id="478565at2"/>
<dbReference type="InterPro" id="IPR036259">
    <property type="entry name" value="MFS_trans_sf"/>
</dbReference>
<dbReference type="AlphaFoldDB" id="A0A4Y8LBT9"/>
<dbReference type="InterPro" id="IPR020846">
    <property type="entry name" value="MFS_dom"/>
</dbReference>